<feature type="transmembrane region" description="Helical" evidence="1">
    <location>
        <begin position="139"/>
        <end position="164"/>
    </location>
</feature>
<feature type="domain" description="Signal transduction histidine kinase internal region" evidence="2">
    <location>
        <begin position="184"/>
        <end position="262"/>
    </location>
</feature>
<organism evidence="3 4">
    <name type="scientific">Chitinophaga defluvii</name>
    <dbReference type="NCBI Taxonomy" id="3163343"/>
    <lineage>
        <taxon>Bacteria</taxon>
        <taxon>Pseudomonadati</taxon>
        <taxon>Bacteroidota</taxon>
        <taxon>Chitinophagia</taxon>
        <taxon>Chitinophagales</taxon>
        <taxon>Chitinophagaceae</taxon>
        <taxon>Chitinophaga</taxon>
    </lineage>
</organism>
<reference evidence="3 4" key="1">
    <citation type="submission" date="2024-06" db="EMBL/GenBank/DDBJ databases">
        <title>Chitinophaga defluvii sp. nov., isolated from municipal sewage.</title>
        <authorList>
            <person name="Zhang L."/>
        </authorList>
    </citation>
    <scope>NUCLEOTIDE SEQUENCE [LARGE SCALE GENOMIC DNA]</scope>
    <source>
        <strain evidence="3 4">H8</strain>
    </source>
</reference>
<evidence type="ECO:0000256" key="1">
    <source>
        <dbReference type="SAM" id="Phobius"/>
    </source>
</evidence>
<evidence type="ECO:0000313" key="4">
    <source>
        <dbReference type="Proteomes" id="UP001549749"/>
    </source>
</evidence>
<proteinExistence type="predicted"/>
<dbReference type="PANTHER" id="PTHR34220">
    <property type="entry name" value="SENSOR HISTIDINE KINASE YPDA"/>
    <property type="match status" value="1"/>
</dbReference>
<keyword evidence="3" id="KW-0808">Transferase</keyword>
<keyword evidence="4" id="KW-1185">Reference proteome</keyword>
<dbReference type="InterPro" id="IPR050640">
    <property type="entry name" value="Bact_2-comp_sensor_kinase"/>
</dbReference>
<accession>A0ABV2T350</accession>
<feature type="transmembrane region" description="Helical" evidence="1">
    <location>
        <begin position="64"/>
        <end position="85"/>
    </location>
</feature>
<dbReference type="Pfam" id="PF06580">
    <property type="entry name" value="His_kinase"/>
    <property type="match status" value="1"/>
</dbReference>
<evidence type="ECO:0000313" key="3">
    <source>
        <dbReference type="EMBL" id="MET6997030.1"/>
    </source>
</evidence>
<dbReference type="EMBL" id="JBEXAC010000001">
    <property type="protein sequence ID" value="MET6997030.1"/>
    <property type="molecule type" value="Genomic_DNA"/>
</dbReference>
<feature type="transmembrane region" description="Helical" evidence="1">
    <location>
        <begin position="27"/>
        <end position="44"/>
    </location>
</feature>
<keyword evidence="1" id="KW-0812">Transmembrane</keyword>
<dbReference type="GO" id="GO:0016301">
    <property type="term" value="F:kinase activity"/>
    <property type="evidence" value="ECO:0007669"/>
    <property type="project" value="UniProtKB-KW"/>
</dbReference>
<dbReference type="InterPro" id="IPR010559">
    <property type="entry name" value="Sig_transdc_His_kin_internal"/>
</dbReference>
<dbReference type="Proteomes" id="UP001549749">
    <property type="component" value="Unassembled WGS sequence"/>
</dbReference>
<protein>
    <submittedName>
        <fullName evidence="3">Sensor histidine kinase</fullName>
    </submittedName>
</protein>
<dbReference type="PANTHER" id="PTHR34220:SF7">
    <property type="entry name" value="SENSOR HISTIDINE KINASE YPDA"/>
    <property type="match status" value="1"/>
</dbReference>
<name>A0ABV2T350_9BACT</name>
<gene>
    <name evidence="3" type="ORF">ABR189_06605</name>
</gene>
<keyword evidence="3" id="KW-0418">Kinase</keyword>
<dbReference type="RefSeq" id="WP_354659671.1">
    <property type="nucleotide sequence ID" value="NZ_JBEXAC010000001.1"/>
</dbReference>
<keyword evidence="1" id="KW-1133">Transmembrane helix</keyword>
<evidence type="ECO:0000259" key="2">
    <source>
        <dbReference type="Pfam" id="PF06580"/>
    </source>
</evidence>
<comment type="caution">
    <text evidence="3">The sequence shown here is derived from an EMBL/GenBank/DDBJ whole genome shotgun (WGS) entry which is preliminary data.</text>
</comment>
<feature type="transmembrane region" description="Helical" evidence="1">
    <location>
        <begin position="97"/>
        <end position="119"/>
    </location>
</feature>
<keyword evidence="1" id="KW-0472">Membrane</keyword>
<sequence>MIPRRRSDKRDDFFNNAQLFNSKLFRYLSRIIVLYIFSAIFKSFDLSFIQEVRTSAFRSQIFSLFYVVFGLIVWEGGVAVSKYVEKRVVQDHVSGRLVILCGALLVYGALASFVFGFLYAELDILLFNRYEAWESFISVSYNMNFGIFLFYVLILAFNGITFYYKAWKEYQLKTERLMRENIQAKYDALRNQIDPHFFFNSLSVLTNLVYKSADLSAEYITQLAKIYRYILDKKFDNLVTIQTELDFLESYLFLISIRHQQSIQFQADVDEQVKDKGMIPPATLQMLVENAIKHNRFSTNDPLVITLKSEDGFLLMSNPLRKKTIPEISSGIGLNNIRKRYELASNMGIGVVNSGDYFIVKIPIILQ</sequence>